<keyword evidence="4" id="KW-1185">Reference proteome</keyword>
<accession>A0ABV9NR22</accession>
<keyword evidence="1" id="KW-0472">Membrane</keyword>
<dbReference type="Gene3D" id="3.40.50.2300">
    <property type="match status" value="2"/>
</dbReference>
<dbReference type="SUPFAM" id="SSF53822">
    <property type="entry name" value="Periplasmic binding protein-like I"/>
    <property type="match status" value="1"/>
</dbReference>
<dbReference type="Pfam" id="PF04348">
    <property type="entry name" value="LppC"/>
    <property type="match status" value="2"/>
</dbReference>
<evidence type="ECO:0000256" key="2">
    <source>
        <dbReference type="SAM" id="SignalP"/>
    </source>
</evidence>
<evidence type="ECO:0000313" key="4">
    <source>
        <dbReference type="Proteomes" id="UP001595892"/>
    </source>
</evidence>
<dbReference type="CDD" id="cd06339">
    <property type="entry name" value="PBP1_YraM_LppC_lipoprotein-like"/>
    <property type="match status" value="1"/>
</dbReference>
<organism evidence="3 4">
    <name type="scientific">Coralloluteibacterium thermophilum</name>
    <dbReference type="NCBI Taxonomy" id="2707049"/>
    <lineage>
        <taxon>Bacteria</taxon>
        <taxon>Pseudomonadati</taxon>
        <taxon>Pseudomonadota</taxon>
        <taxon>Gammaproteobacteria</taxon>
        <taxon>Lysobacterales</taxon>
        <taxon>Lysobacteraceae</taxon>
        <taxon>Coralloluteibacterium</taxon>
    </lineage>
</organism>
<dbReference type="PROSITE" id="PS51257">
    <property type="entry name" value="PROKAR_LIPOPROTEIN"/>
    <property type="match status" value="1"/>
</dbReference>
<proteinExistence type="predicted"/>
<keyword evidence="2" id="KW-0732">Signal</keyword>
<evidence type="ECO:0000313" key="3">
    <source>
        <dbReference type="EMBL" id="MFC4729328.1"/>
    </source>
</evidence>
<evidence type="ECO:0000256" key="1">
    <source>
        <dbReference type="ARBA" id="ARBA00023136"/>
    </source>
</evidence>
<dbReference type="InterPro" id="IPR028082">
    <property type="entry name" value="Peripla_BP_I"/>
</dbReference>
<dbReference type="Proteomes" id="UP001595892">
    <property type="component" value="Unassembled WGS sequence"/>
</dbReference>
<reference evidence="4" key="1">
    <citation type="journal article" date="2019" name="Int. J. Syst. Evol. Microbiol.">
        <title>The Global Catalogue of Microorganisms (GCM) 10K type strain sequencing project: providing services to taxonomists for standard genome sequencing and annotation.</title>
        <authorList>
            <consortium name="The Broad Institute Genomics Platform"/>
            <consortium name="The Broad Institute Genome Sequencing Center for Infectious Disease"/>
            <person name="Wu L."/>
            <person name="Ma J."/>
        </authorList>
    </citation>
    <scope>NUCLEOTIDE SEQUENCE [LARGE SCALE GENOMIC DNA]</scope>
    <source>
        <strain evidence="4">CGMCC 1.13574</strain>
    </source>
</reference>
<gene>
    <name evidence="3" type="ORF">ACFO3Q_14245</name>
</gene>
<protein>
    <submittedName>
        <fullName evidence="3">Penicillin-binding protein activator</fullName>
    </submittedName>
</protein>
<dbReference type="RefSeq" id="WP_377005410.1">
    <property type="nucleotide sequence ID" value="NZ_JBHSGG010000041.1"/>
</dbReference>
<feature type="signal peptide" evidence="2">
    <location>
        <begin position="1"/>
        <end position="20"/>
    </location>
</feature>
<comment type="caution">
    <text evidence="3">The sequence shown here is derived from an EMBL/GenBank/DDBJ whole genome shotgun (WGS) entry which is preliminary data.</text>
</comment>
<sequence length="530" mass="55757">MKRLLVLCVASLLAGGCANVMVERGPARTQDAGRAGQQLDQARASAALGESEAALASLDLEADQVPDSLRARWHPLRADLLERTGDDFGAAAELAYLQPILPPDAAGANQRRIDALLSRLPDRTLSDAAATLPEGHPLYPSAARALTRRGLALPRALPPELQLAGGIEAGDWPTAEADGYRPPERVAVLLPLSGRLAPAGNAVRDGYLTAWYGERRRRPDVRFYDSEAAGALAAYQRAVAEGAQLVVGPLSQESVAQLFAGDLPVPLLALNRVQAPPPPGSASFSLAPEDEGVAAADRLLQRGLRRVVSVFGSDDNGRRSAAAFRERVAAEGGDVVAEIALAGPGPDYSEQLRMSGVGADFDAVFMALRAPEARLLVPQLTAVGMGGRPVMATSLVLSGGGNPQLDRELDGIEYPELPWMLRATPGLPTAETLSGRLPSARGNGARLFAFGADAWLLTAYLDHLGRSAERGVPGATGELRLDGFGNVVRDPAWAMFSGGRTRSALDGALIPQDVETLAPGQDARDDIPYE</sequence>
<dbReference type="EMBL" id="JBHSGG010000041">
    <property type="protein sequence ID" value="MFC4729328.1"/>
    <property type="molecule type" value="Genomic_DNA"/>
</dbReference>
<name>A0ABV9NR22_9GAMM</name>
<feature type="chain" id="PRO_5045810019" evidence="2">
    <location>
        <begin position="21"/>
        <end position="530"/>
    </location>
</feature>
<dbReference type="PANTHER" id="PTHR38038:SF1">
    <property type="entry name" value="PENICILLIN-BINDING PROTEIN ACTIVATOR LPOA"/>
    <property type="match status" value="1"/>
</dbReference>
<dbReference type="InterPro" id="IPR007443">
    <property type="entry name" value="LpoA"/>
</dbReference>
<dbReference type="PANTHER" id="PTHR38038">
    <property type="entry name" value="PENICILLIN-BINDING PROTEIN ACTIVATOR LPOA"/>
    <property type="match status" value="1"/>
</dbReference>